<sequence>MGIANRPLLLGLALVMVLGTAVYFRLWIIDYKISAVDAELLRREFDLANKEAVDESAEWRYRFDKERERANKCIKELTESGLVRGKNGVLVIADACLADVNTWCCWLYHFKELILNKQSCASTKAVLQIAATGRCGLMFGMMEWKNELILMLV</sequence>
<reference evidence="1" key="1">
    <citation type="submission" date="2022-04" db="EMBL/GenBank/DDBJ databases">
        <title>Carnegiea gigantea Genome sequencing and assembly v2.</title>
        <authorList>
            <person name="Copetti D."/>
            <person name="Sanderson M.J."/>
            <person name="Burquez A."/>
            <person name="Wojciechowski M.F."/>
        </authorList>
    </citation>
    <scope>NUCLEOTIDE SEQUENCE</scope>
    <source>
        <strain evidence="1">SGP5-SGP5p</strain>
        <tissue evidence="1">Aerial part</tissue>
    </source>
</reference>
<evidence type="ECO:0000313" key="2">
    <source>
        <dbReference type="Proteomes" id="UP001153076"/>
    </source>
</evidence>
<dbReference type="PANTHER" id="PTHR37215:SF1">
    <property type="entry name" value="ACYL-COA-BINDING DOMAIN PROTEIN"/>
    <property type="match status" value="1"/>
</dbReference>
<keyword evidence="2" id="KW-1185">Reference proteome</keyword>
<dbReference type="PANTHER" id="PTHR37215">
    <property type="entry name" value="ACYL-COA-BINDING DOMAIN PROTEIN"/>
    <property type="match status" value="1"/>
</dbReference>
<evidence type="ECO:0000313" key="1">
    <source>
        <dbReference type="EMBL" id="KAJ8433511.1"/>
    </source>
</evidence>
<gene>
    <name evidence="1" type="ORF">Cgig2_013428</name>
</gene>
<dbReference type="AlphaFoldDB" id="A0A9Q1JY16"/>
<accession>A0A9Q1JY16</accession>
<comment type="caution">
    <text evidence="1">The sequence shown here is derived from an EMBL/GenBank/DDBJ whole genome shotgun (WGS) entry which is preliminary data.</text>
</comment>
<proteinExistence type="predicted"/>
<dbReference type="EMBL" id="JAKOGI010000533">
    <property type="protein sequence ID" value="KAJ8433511.1"/>
    <property type="molecule type" value="Genomic_DNA"/>
</dbReference>
<name>A0A9Q1JY16_9CARY</name>
<organism evidence="1 2">
    <name type="scientific">Carnegiea gigantea</name>
    <dbReference type="NCBI Taxonomy" id="171969"/>
    <lineage>
        <taxon>Eukaryota</taxon>
        <taxon>Viridiplantae</taxon>
        <taxon>Streptophyta</taxon>
        <taxon>Embryophyta</taxon>
        <taxon>Tracheophyta</taxon>
        <taxon>Spermatophyta</taxon>
        <taxon>Magnoliopsida</taxon>
        <taxon>eudicotyledons</taxon>
        <taxon>Gunneridae</taxon>
        <taxon>Pentapetalae</taxon>
        <taxon>Caryophyllales</taxon>
        <taxon>Cactineae</taxon>
        <taxon>Cactaceae</taxon>
        <taxon>Cactoideae</taxon>
        <taxon>Echinocereeae</taxon>
        <taxon>Carnegiea</taxon>
    </lineage>
</organism>
<dbReference type="OrthoDB" id="782563at2759"/>
<protein>
    <submittedName>
        <fullName evidence="1">Uncharacterized protein</fullName>
    </submittedName>
</protein>
<dbReference type="Proteomes" id="UP001153076">
    <property type="component" value="Unassembled WGS sequence"/>
</dbReference>